<evidence type="ECO:0000313" key="3">
    <source>
        <dbReference type="Proteomes" id="UP000030708"/>
    </source>
</evidence>
<organism evidence="2 3">
    <name type="scientific">Plasmodium falciparum Tanzania</name>
    <name type="common">2000708</name>
    <dbReference type="NCBI Taxonomy" id="1036725"/>
    <lineage>
        <taxon>Eukaryota</taxon>
        <taxon>Sar</taxon>
        <taxon>Alveolata</taxon>
        <taxon>Apicomplexa</taxon>
        <taxon>Aconoidasida</taxon>
        <taxon>Haemosporida</taxon>
        <taxon>Plasmodiidae</taxon>
        <taxon>Plasmodium</taxon>
        <taxon>Plasmodium (Laverania)</taxon>
    </lineage>
</organism>
<dbReference type="EMBL" id="KI926505">
    <property type="protein sequence ID" value="ETW34837.1"/>
    <property type="molecule type" value="Genomic_DNA"/>
</dbReference>
<dbReference type="eggNOG" id="KOG3034">
    <property type="taxonomic scope" value="Eukaryota"/>
</dbReference>
<dbReference type="PANTHER" id="PTHR13261">
    <property type="entry name" value="BRCA2 AND CDKN1A INTERACTING PROTEIN"/>
    <property type="match status" value="1"/>
</dbReference>
<evidence type="ECO:0008006" key="4">
    <source>
        <dbReference type="Google" id="ProtNLM"/>
    </source>
</evidence>
<comment type="similarity">
    <text evidence="1">Belongs to the BCP1 family.</text>
</comment>
<gene>
    <name evidence="2" type="ORF">PFTANZ_04446</name>
</gene>
<evidence type="ECO:0000256" key="1">
    <source>
        <dbReference type="ARBA" id="ARBA00006781"/>
    </source>
</evidence>
<name>A0A024W2E9_PLAFA</name>
<sequence length="308" mass="36652">MLYNEEKNNNTNNIKKTKQKNLCDTTNNLCTRKSVSTNNQSIENNNEHQFNDDDDIVVDFELIDPEEIYKENIHILLKGSELFYNITCFDKLINIICDQQNIGKLISVSNEKDNIISFMTIININQYDEIKNLKEFLINKINKINKINNNNNDINDNNNNNNIQEFKNILLNNDKHVGLVITNRIINCPIKLIPLLYENVYEDILWSQQIEDIDPEEKKFYFFDYLLFYTKAYKQNLNDDLIFSNYEEQYFFHKSIHYVMWNNNNIKKFFEIQKDEKKELACKEYLILFLVPMSAVRDVITTISSITK</sequence>
<accession>A0A024W2E9</accession>
<dbReference type="OrthoDB" id="27543at2759"/>
<reference evidence="2 3" key="2">
    <citation type="submission" date="2013-02" db="EMBL/GenBank/DDBJ databases">
        <title>The Genome Sequence of Plasmodium falciparum Tanzania (2000708).</title>
        <authorList>
            <consortium name="The Broad Institute Genome Sequencing Platform"/>
            <consortium name="The Broad Institute Genome Sequencing Center for Infectious Disease"/>
            <person name="Neafsey D."/>
            <person name="Cheeseman I."/>
            <person name="Volkman S."/>
            <person name="Adams J."/>
            <person name="Walker B."/>
            <person name="Young S.K."/>
            <person name="Zeng Q."/>
            <person name="Gargeya S."/>
            <person name="Fitzgerald M."/>
            <person name="Haas B."/>
            <person name="Abouelleil A."/>
            <person name="Alvarado L."/>
            <person name="Arachchi H.M."/>
            <person name="Berlin A.M."/>
            <person name="Chapman S.B."/>
            <person name="Dewar J."/>
            <person name="Goldberg J."/>
            <person name="Griggs A."/>
            <person name="Gujja S."/>
            <person name="Hansen M."/>
            <person name="Howarth C."/>
            <person name="Imamovic A."/>
            <person name="Larimer J."/>
            <person name="McCowan C."/>
            <person name="Murphy C."/>
            <person name="Neiman D."/>
            <person name="Pearson M."/>
            <person name="Priest M."/>
            <person name="Roberts A."/>
            <person name="Saif S."/>
            <person name="Shea T."/>
            <person name="Sisk P."/>
            <person name="Sykes S."/>
            <person name="Wortman J."/>
            <person name="Nusbaum C."/>
            <person name="Birren B."/>
        </authorList>
    </citation>
    <scope>NUCLEOTIDE SEQUENCE [LARGE SCALE GENOMIC DNA]</scope>
    <source>
        <strain evidence="3">Tanzania (2000708)</strain>
    </source>
</reference>
<dbReference type="InterPro" id="IPR025602">
    <property type="entry name" value="BCP1_family"/>
</dbReference>
<dbReference type="SMR" id="A0A024W2E9"/>
<dbReference type="AlphaFoldDB" id="A0A024W2E9"/>
<dbReference type="GO" id="GO:0005634">
    <property type="term" value="C:nucleus"/>
    <property type="evidence" value="ECO:0007669"/>
    <property type="project" value="TreeGrafter"/>
</dbReference>
<evidence type="ECO:0000313" key="2">
    <source>
        <dbReference type="EMBL" id="ETW34837.1"/>
    </source>
</evidence>
<reference evidence="2 3" key="1">
    <citation type="submission" date="2013-02" db="EMBL/GenBank/DDBJ databases">
        <title>The Genome Annotation of Plasmodium falciparum Tanzania (2000708).</title>
        <authorList>
            <consortium name="The Broad Institute Genome Sequencing Platform"/>
            <consortium name="The Broad Institute Genome Sequencing Center for Infectious Disease"/>
            <person name="Neafsey D."/>
            <person name="Hoffman S."/>
            <person name="Volkman S."/>
            <person name="Rosenthal P."/>
            <person name="Walker B."/>
            <person name="Young S.K."/>
            <person name="Zeng Q."/>
            <person name="Gargeya S."/>
            <person name="Fitzgerald M."/>
            <person name="Haas B."/>
            <person name="Abouelleil A."/>
            <person name="Allen A.W."/>
            <person name="Alvarado L."/>
            <person name="Arachchi H.M."/>
            <person name="Berlin A.M."/>
            <person name="Chapman S.B."/>
            <person name="Gainer-Dewar J."/>
            <person name="Goldberg J."/>
            <person name="Griggs A."/>
            <person name="Gujja S."/>
            <person name="Hansen M."/>
            <person name="Howarth C."/>
            <person name="Imamovic A."/>
            <person name="Ireland A."/>
            <person name="Larimer J."/>
            <person name="McCowan C."/>
            <person name="Murphy C."/>
            <person name="Pearson M."/>
            <person name="Poon T.W."/>
            <person name="Priest M."/>
            <person name="Roberts A."/>
            <person name="Saif S."/>
            <person name="Shea T."/>
            <person name="Sisk P."/>
            <person name="Sykes S."/>
            <person name="Wortman J."/>
            <person name="Nusbaum C."/>
            <person name="Birren B."/>
        </authorList>
    </citation>
    <scope>NUCLEOTIDE SEQUENCE [LARGE SCALE GENOMIC DNA]</scope>
    <source>
        <strain evidence="3">Tanzania (2000708)</strain>
    </source>
</reference>
<dbReference type="PANTHER" id="PTHR13261:SF0">
    <property type="entry name" value="BRCA2 AND CDKN1A-INTERACTING PROTEIN"/>
    <property type="match status" value="1"/>
</dbReference>
<protein>
    <recommendedName>
        <fullName evidence="4">Protein BCP1</fullName>
    </recommendedName>
</protein>
<dbReference type="Pfam" id="PF13862">
    <property type="entry name" value="BCCIP"/>
    <property type="match status" value="1"/>
</dbReference>
<proteinExistence type="inferred from homology"/>
<dbReference type="Proteomes" id="UP000030708">
    <property type="component" value="Unassembled WGS sequence"/>
</dbReference>